<dbReference type="EMBL" id="NXLU01000008">
    <property type="protein sequence ID" value="RDU68669.1"/>
    <property type="molecule type" value="Genomic_DNA"/>
</dbReference>
<keyword evidence="2" id="KW-0808">Transferase</keyword>
<dbReference type="Gene3D" id="3.90.550.10">
    <property type="entry name" value="Spore Coat Polysaccharide Biosynthesis Protein SpsA, Chain A"/>
    <property type="match status" value="1"/>
</dbReference>
<evidence type="ECO:0000313" key="2">
    <source>
        <dbReference type="EMBL" id="RDU68669.1"/>
    </source>
</evidence>
<gene>
    <name evidence="2" type="ORF">CQA62_06090</name>
</gene>
<dbReference type="InterPro" id="IPR029044">
    <property type="entry name" value="Nucleotide-diphossugar_trans"/>
</dbReference>
<dbReference type="SUPFAM" id="SSF53448">
    <property type="entry name" value="Nucleotide-diphospho-sugar transferases"/>
    <property type="match status" value="1"/>
</dbReference>
<name>A0A3D8ITQ1_9HELI</name>
<comment type="caution">
    <text evidence="2">The sequence shown here is derived from an EMBL/GenBank/DDBJ whole genome shotgun (WGS) entry which is preliminary data.</text>
</comment>
<dbReference type="AlphaFoldDB" id="A0A3D8ITQ1"/>
<organism evidence="2 3">
    <name type="scientific">Helicobacter cholecystus</name>
    <dbReference type="NCBI Taxonomy" id="45498"/>
    <lineage>
        <taxon>Bacteria</taxon>
        <taxon>Pseudomonadati</taxon>
        <taxon>Campylobacterota</taxon>
        <taxon>Epsilonproteobacteria</taxon>
        <taxon>Campylobacterales</taxon>
        <taxon>Helicobacteraceae</taxon>
        <taxon>Helicobacter</taxon>
    </lineage>
</organism>
<dbReference type="Proteomes" id="UP000257067">
    <property type="component" value="Unassembled WGS sequence"/>
</dbReference>
<evidence type="ECO:0000259" key="1">
    <source>
        <dbReference type="Pfam" id="PF00535"/>
    </source>
</evidence>
<dbReference type="CDD" id="cd00761">
    <property type="entry name" value="Glyco_tranf_GTA_type"/>
    <property type="match status" value="1"/>
</dbReference>
<dbReference type="InterPro" id="IPR001173">
    <property type="entry name" value="Glyco_trans_2-like"/>
</dbReference>
<feature type="domain" description="Glycosyltransferase 2-like" evidence="1">
    <location>
        <begin position="8"/>
        <end position="146"/>
    </location>
</feature>
<keyword evidence="3" id="KW-1185">Reference proteome</keyword>
<reference evidence="2 3" key="1">
    <citation type="submission" date="2018-04" db="EMBL/GenBank/DDBJ databases">
        <title>Novel Campyloabacter and Helicobacter Species and Strains.</title>
        <authorList>
            <person name="Mannion A.J."/>
            <person name="Shen Z."/>
            <person name="Fox J.G."/>
        </authorList>
    </citation>
    <scope>NUCLEOTIDE SEQUENCE [LARGE SCALE GENOMIC DNA]</scope>
    <source>
        <strain evidence="2 3">ATCC 700242</strain>
    </source>
</reference>
<dbReference type="PANTHER" id="PTHR22916">
    <property type="entry name" value="GLYCOSYLTRANSFERASE"/>
    <property type="match status" value="1"/>
</dbReference>
<dbReference type="OrthoDB" id="5372349at2"/>
<proteinExistence type="predicted"/>
<dbReference type="GO" id="GO:0016758">
    <property type="term" value="F:hexosyltransferase activity"/>
    <property type="evidence" value="ECO:0007669"/>
    <property type="project" value="UniProtKB-ARBA"/>
</dbReference>
<accession>A0A3D8ITQ1</accession>
<dbReference type="Pfam" id="PF00535">
    <property type="entry name" value="Glycos_transf_2"/>
    <property type="match status" value="1"/>
</dbReference>
<evidence type="ECO:0000313" key="3">
    <source>
        <dbReference type="Proteomes" id="UP000257067"/>
    </source>
</evidence>
<sequence length="302" mass="35573">MGQTSLISVIVPIYNVAPFLKECLDSVIHQSYKNLQIILINDGSTDESEQIAREYLSDCRVELVTTENGGLSRARNLGLQRARGSYIYFIDSDDYIDLSFIEEMVRIAQDLDVEIVCNEQIVYFGEYSTCSKASKAPKVLIPNSHNIAIGGAVWRCLFSMSLIKRSKVRFLEGRIYEDEGFLYMIFPFCKQFALYCGKPYYYRQRKNSIMQKYKSFRSYDLLDIFEAIYLFYKTNHLLCKFSPPYYFLYECALGYENEKEYLRRVKQLEKKLGLCKLSYLRKKYHQVARYIKKILILIQRLR</sequence>
<dbReference type="PANTHER" id="PTHR22916:SF3">
    <property type="entry name" value="UDP-GLCNAC:BETAGAL BETA-1,3-N-ACETYLGLUCOSAMINYLTRANSFERASE-LIKE PROTEIN 1"/>
    <property type="match status" value="1"/>
</dbReference>
<dbReference type="RefSeq" id="WP_104724803.1">
    <property type="nucleotide sequence ID" value="NZ_FZNE01000006.1"/>
</dbReference>
<protein>
    <submittedName>
        <fullName evidence="2">Glycosyltransferase family 2 protein</fullName>
    </submittedName>
</protein>